<dbReference type="EMBL" id="JACHBQ010000001">
    <property type="protein sequence ID" value="MBB5641411.1"/>
    <property type="molecule type" value="Genomic_DNA"/>
</dbReference>
<accession>A0A099J322</accession>
<dbReference type="OrthoDB" id="4277148at2"/>
<comment type="caution">
    <text evidence="1">The sequence shown here is derived from an EMBL/GenBank/DDBJ whole genome shotgun (WGS) entry which is preliminary data.</text>
</comment>
<proteinExistence type="predicted"/>
<sequence>MDPHTERQNILKVIERLEAQFPLVSRDRIENLVEFEYAQFVGRPVRQYISILVEHVAKSRLLKDAAVLVAA</sequence>
<evidence type="ECO:0000313" key="3">
    <source>
        <dbReference type="Proteomes" id="UP000029864"/>
    </source>
</evidence>
<dbReference type="Proteomes" id="UP000029864">
    <property type="component" value="Unassembled WGS sequence"/>
</dbReference>
<keyword evidence="3" id="KW-1185">Reference proteome</keyword>
<gene>
    <name evidence="2" type="ORF">BJ997_001959</name>
    <name evidence="1" type="ORF">GY21_19365</name>
</gene>
<dbReference type="AlphaFoldDB" id="A0A099J322"/>
<dbReference type="EMBL" id="JPXF01000123">
    <property type="protein sequence ID" value="KGJ71848.1"/>
    <property type="molecule type" value="Genomic_DNA"/>
</dbReference>
<organism evidence="1 3">
    <name type="scientific">Cryobacterium roopkundense</name>
    <dbReference type="NCBI Taxonomy" id="1001240"/>
    <lineage>
        <taxon>Bacteria</taxon>
        <taxon>Bacillati</taxon>
        <taxon>Actinomycetota</taxon>
        <taxon>Actinomycetes</taxon>
        <taxon>Micrococcales</taxon>
        <taxon>Microbacteriaceae</taxon>
        <taxon>Cryobacterium</taxon>
    </lineage>
</organism>
<dbReference type="RefSeq" id="WP_035839929.1">
    <property type="nucleotide sequence ID" value="NZ_JACHBQ010000001.1"/>
</dbReference>
<name>A0A099J322_9MICO</name>
<dbReference type="NCBIfam" id="NF046112">
    <property type="entry name" value="MSMEG_6209_Nter"/>
    <property type="match status" value="1"/>
</dbReference>
<evidence type="ECO:0000313" key="2">
    <source>
        <dbReference type="EMBL" id="MBB5641411.1"/>
    </source>
</evidence>
<dbReference type="Gene3D" id="1.10.8.1060">
    <property type="entry name" value="Corynebacterium glutamicum thioredoxin-dependent arsenate reductase, N-terminal domain"/>
    <property type="match status" value="1"/>
</dbReference>
<dbReference type="Proteomes" id="UP000561726">
    <property type="component" value="Unassembled WGS sequence"/>
</dbReference>
<evidence type="ECO:0000313" key="4">
    <source>
        <dbReference type="Proteomes" id="UP000561726"/>
    </source>
</evidence>
<protein>
    <submittedName>
        <fullName evidence="1">Uncharacterized protein</fullName>
    </submittedName>
</protein>
<reference evidence="2 4" key="2">
    <citation type="submission" date="2020-08" db="EMBL/GenBank/DDBJ databases">
        <title>Sequencing the genomes of 1000 actinobacteria strains.</title>
        <authorList>
            <person name="Klenk H.-P."/>
        </authorList>
    </citation>
    <scope>NUCLEOTIDE SEQUENCE [LARGE SCALE GENOMIC DNA]</scope>
    <source>
        <strain evidence="2 4">DSM 21065</strain>
    </source>
</reference>
<reference evidence="1 3" key="1">
    <citation type="submission" date="2014-08" db="EMBL/GenBank/DDBJ databases">
        <authorList>
            <person name="Sisinthy S."/>
        </authorList>
    </citation>
    <scope>NUCLEOTIDE SEQUENCE [LARGE SCALE GENOMIC DNA]</scope>
    <source>
        <strain evidence="1 3">RuG17</strain>
    </source>
</reference>
<evidence type="ECO:0000313" key="1">
    <source>
        <dbReference type="EMBL" id="KGJ71848.1"/>
    </source>
</evidence>